<dbReference type="eggNOG" id="COG1216">
    <property type="taxonomic scope" value="Bacteria"/>
</dbReference>
<dbReference type="GO" id="GO:0016740">
    <property type="term" value="F:transferase activity"/>
    <property type="evidence" value="ECO:0007669"/>
    <property type="project" value="UniProtKB-KW"/>
</dbReference>
<dbReference type="CDD" id="cd04186">
    <property type="entry name" value="GT_2_like_c"/>
    <property type="match status" value="1"/>
</dbReference>
<organism evidence="1 2">
    <name type="scientific">Segniliparus rotundus (strain ATCC BAA-972 / CDC 1076 / CIP 108378 / DSM 44985 / JCM 13578)</name>
    <dbReference type="NCBI Taxonomy" id="640132"/>
    <lineage>
        <taxon>Bacteria</taxon>
        <taxon>Bacillati</taxon>
        <taxon>Actinomycetota</taxon>
        <taxon>Actinomycetes</taxon>
        <taxon>Mycobacteriales</taxon>
        <taxon>Segniliparaceae</taxon>
        <taxon>Segniliparus</taxon>
    </lineage>
</organism>
<dbReference type="KEGG" id="srt:Srot_2674"/>
<dbReference type="PANTHER" id="PTHR43179:SF7">
    <property type="entry name" value="RHAMNOSYLTRANSFERASE WBBL"/>
    <property type="match status" value="1"/>
</dbReference>
<proteinExistence type="predicted"/>
<evidence type="ECO:0000313" key="1">
    <source>
        <dbReference type="EMBL" id="ADG99108.1"/>
    </source>
</evidence>
<dbReference type="PANTHER" id="PTHR43179">
    <property type="entry name" value="RHAMNOSYLTRANSFERASE WBBL"/>
    <property type="match status" value="1"/>
</dbReference>
<evidence type="ECO:0000313" key="2">
    <source>
        <dbReference type="Proteomes" id="UP000002247"/>
    </source>
</evidence>
<dbReference type="STRING" id="640132.Srot_2674"/>
<gene>
    <name evidence="1" type="ordered locus">Srot_2674</name>
</gene>
<dbReference type="Gene3D" id="3.90.550.10">
    <property type="entry name" value="Spore Coat Polysaccharide Biosynthesis Protein SpsA, Chain A"/>
    <property type="match status" value="1"/>
</dbReference>
<accession>D6ZCD9</accession>
<protein>
    <submittedName>
        <fullName evidence="1">Glycosyl transferase family 2</fullName>
    </submittedName>
</protein>
<dbReference type="HOGENOM" id="CLU_023845_0_0_11"/>
<dbReference type="RefSeq" id="WP_013139557.1">
    <property type="nucleotide sequence ID" value="NC_014168.1"/>
</dbReference>
<dbReference type="Pfam" id="PF13641">
    <property type="entry name" value="Glyco_tranf_2_3"/>
    <property type="match status" value="1"/>
</dbReference>
<sequence length="307" mass="33172">MTGGAGVDEAPAAPQFAGTTLAVVTVTYSPGEHLEEFLASLASATKAQPLVVVVDNGSVDGAPQAAAAKHPNVVLVESGENLGFGRGANLGAATARERAGEVEFYLVANPDVVWGQGSVDALVDAARRWPRAGAFGPLIREPDGSPYPSARAVPTLFLGAMHAVLVGVWPRNPWTRRYLRRDEELAEREAGWLSGACLLLRKSAFDEVGGFDERYFMYLEDVDLGDRLAKAGWANVYVPSARVVHAQGHATKRHPARMLRAHHDSAYRFFADRHAAWWQAPVRFAVRFGLGLRAKVVIARRAAAQEQ</sequence>
<dbReference type="Proteomes" id="UP000002247">
    <property type="component" value="Chromosome"/>
</dbReference>
<dbReference type="SUPFAM" id="SSF53448">
    <property type="entry name" value="Nucleotide-diphospho-sugar transferases"/>
    <property type="match status" value="1"/>
</dbReference>
<keyword evidence="1" id="KW-0808">Transferase</keyword>
<reference evidence="1 2" key="1">
    <citation type="journal article" date="2010" name="Stand. Genomic Sci.">
        <title>Complete genome sequence of Segniliparus rotundus type strain (CDC 1076).</title>
        <authorList>
            <person name="Sikorski J."/>
            <person name="Lapidus A."/>
            <person name="Copeland A."/>
            <person name="Misra M."/>
            <person name="Glavina Del Rio T."/>
            <person name="Nolan M."/>
            <person name="Lucas S."/>
            <person name="Chen F."/>
            <person name="Tice H."/>
            <person name="Cheng J.F."/>
            <person name="Jando M."/>
            <person name="Schneider S."/>
            <person name="Bruce D."/>
            <person name="Goodwin L."/>
            <person name="Pitluck S."/>
            <person name="Liolios K."/>
            <person name="Mikhailova N."/>
            <person name="Pati A."/>
            <person name="Ivanova N."/>
            <person name="Mavromatis K."/>
            <person name="Chen A."/>
            <person name="Palaniappan K."/>
            <person name="Chertkov O."/>
            <person name="Land M."/>
            <person name="Hauser L."/>
            <person name="Chang Y.J."/>
            <person name="Jeffries C.D."/>
            <person name="Brettin T."/>
            <person name="Detter J.C."/>
            <person name="Han C."/>
            <person name="Rohde M."/>
            <person name="Goker M."/>
            <person name="Bristow J."/>
            <person name="Eisen J.A."/>
            <person name="Markowitz V."/>
            <person name="Hugenholtz P."/>
            <person name="Kyrpides N.C."/>
            <person name="Klenk H.P."/>
        </authorList>
    </citation>
    <scope>NUCLEOTIDE SEQUENCE [LARGE SCALE GENOMIC DNA]</scope>
    <source>
        <strain evidence="2">ATCC BAA-972 / CDC 1076 / CIP 108378 / DSM 44985 / JCM 13578</strain>
    </source>
</reference>
<dbReference type="AlphaFoldDB" id="D6ZCD9"/>
<keyword evidence="2" id="KW-1185">Reference proteome</keyword>
<dbReference type="EMBL" id="CP001958">
    <property type="protein sequence ID" value="ADG99108.1"/>
    <property type="molecule type" value="Genomic_DNA"/>
</dbReference>
<name>D6ZCD9_SEGRD</name>
<dbReference type="OrthoDB" id="9771846at2"/>
<dbReference type="InterPro" id="IPR029044">
    <property type="entry name" value="Nucleotide-diphossugar_trans"/>
</dbReference>
<dbReference type="CAZy" id="GT2">
    <property type="family name" value="Glycosyltransferase Family 2"/>
</dbReference>